<dbReference type="STRING" id="1231623.Tasa_028_043"/>
<comment type="catalytic activity">
    <reaction evidence="9">
        <text>Typically cleaves a -Gly-|-Phe- bond to release an N-terminal, basic peptide of 5-8 residues from type IV prepilin, and then N-methylates the new N-terminal amino group, the methyl donor being S-adenosyl-L-methionine.</text>
        <dbReference type="EC" id="3.4.23.43"/>
    </reaction>
</comment>
<comment type="similarity">
    <text evidence="2 8">Belongs to the peptidase A24 family.</text>
</comment>
<dbReference type="GO" id="GO:0032259">
    <property type="term" value="P:methylation"/>
    <property type="evidence" value="ECO:0007669"/>
    <property type="project" value="UniProtKB-KW"/>
</dbReference>
<evidence type="ECO:0000256" key="10">
    <source>
        <dbReference type="SAM" id="Phobius"/>
    </source>
</evidence>
<dbReference type="InterPro" id="IPR014032">
    <property type="entry name" value="Peptidase_A24A_bac"/>
</dbReference>
<protein>
    <recommendedName>
        <fullName evidence="9">Prepilin leader peptidase/N-methyltransferase</fullName>
        <ecNumber evidence="9">2.1.1.-</ecNumber>
        <ecNumber evidence="9">3.4.23.43</ecNumber>
    </recommendedName>
</protein>
<name>A0A0D6MMK1_9PROT</name>
<dbReference type="AlphaFoldDB" id="A0A0D6MMK1"/>
<dbReference type="PRINTS" id="PR00864">
    <property type="entry name" value="PREPILNPTASE"/>
</dbReference>
<sequence>MTLTAISLLIAGPFAGSLAGVLINRLPDHRPVALDRSRCDTCGQPIAPYDLIPLASYTLLRGRCRACHAPIGRFHVHVELAALAIAASAVLCDPDPLRQIADCILGWTLLALAWIDIRHLILPDSLTLPLILAGLAEAALTTGGDPAAIPPRALGAALAWLTFALTAFLYRRIRKRDGLGAGDAKLFAAGGAWLGPDALAPCLLLAALIGLAMALSAMIRTRRFAATLRLPFGPPLALAIWTLRLLWPT</sequence>
<gene>
    <name evidence="13" type="ORF">Tasa_028_043</name>
</gene>
<dbReference type="EMBL" id="BALE01000028">
    <property type="protein sequence ID" value="GAN54676.1"/>
    <property type="molecule type" value="Genomic_DNA"/>
</dbReference>
<evidence type="ECO:0000259" key="11">
    <source>
        <dbReference type="Pfam" id="PF01478"/>
    </source>
</evidence>
<dbReference type="RefSeq" id="WP_048849216.1">
    <property type="nucleotide sequence ID" value="NZ_BALE01000028.1"/>
</dbReference>
<feature type="domain" description="Prepilin type IV endopeptidase peptidase" evidence="11">
    <location>
        <begin position="103"/>
        <end position="215"/>
    </location>
</feature>
<organism evidence="13 14">
    <name type="scientific">Tanticharoenia sakaeratensis NBRC 103193</name>
    <dbReference type="NCBI Taxonomy" id="1231623"/>
    <lineage>
        <taxon>Bacteria</taxon>
        <taxon>Pseudomonadati</taxon>
        <taxon>Pseudomonadota</taxon>
        <taxon>Alphaproteobacteria</taxon>
        <taxon>Acetobacterales</taxon>
        <taxon>Acetobacteraceae</taxon>
        <taxon>Tanticharoenia</taxon>
    </lineage>
</organism>
<keyword evidence="9" id="KW-0645">Protease</keyword>
<comment type="caution">
    <text evidence="13">The sequence shown here is derived from an EMBL/GenBank/DDBJ whole genome shotgun (WGS) entry which is preliminary data.</text>
</comment>
<dbReference type="InterPro" id="IPR050882">
    <property type="entry name" value="Prepilin_peptidase/N-MTase"/>
</dbReference>
<dbReference type="Gene3D" id="1.20.120.1220">
    <property type="match status" value="1"/>
</dbReference>
<evidence type="ECO:0000256" key="8">
    <source>
        <dbReference type="RuleBase" id="RU003793"/>
    </source>
</evidence>
<evidence type="ECO:0000256" key="1">
    <source>
        <dbReference type="ARBA" id="ARBA00004429"/>
    </source>
</evidence>
<evidence type="ECO:0000256" key="7">
    <source>
        <dbReference type="ARBA" id="ARBA00023136"/>
    </source>
</evidence>
<evidence type="ECO:0000259" key="12">
    <source>
        <dbReference type="Pfam" id="PF06750"/>
    </source>
</evidence>
<dbReference type="GO" id="GO:0006465">
    <property type="term" value="P:signal peptide processing"/>
    <property type="evidence" value="ECO:0007669"/>
    <property type="project" value="TreeGrafter"/>
</dbReference>
<evidence type="ECO:0000256" key="5">
    <source>
        <dbReference type="ARBA" id="ARBA00022692"/>
    </source>
</evidence>
<evidence type="ECO:0000313" key="13">
    <source>
        <dbReference type="EMBL" id="GAN54676.1"/>
    </source>
</evidence>
<feature type="transmembrane region" description="Helical" evidence="10">
    <location>
        <begin position="198"/>
        <end position="218"/>
    </location>
</feature>
<dbReference type="OrthoDB" id="9789291at2"/>
<dbReference type="EC" id="3.4.23.43" evidence="9"/>
<dbReference type="EC" id="2.1.1.-" evidence="9"/>
<keyword evidence="7 10" id="KW-0472">Membrane</keyword>
<keyword evidence="5 9" id="KW-0812">Transmembrane</keyword>
<comment type="function">
    <text evidence="9">Plays an essential role in type IV pili and type II pseudopili formation by proteolytically removing the leader sequence from substrate proteins and subsequently monomethylating the alpha-amino group of the newly exposed N-terminal phenylalanine.</text>
</comment>
<keyword evidence="4" id="KW-0997">Cell inner membrane</keyword>
<keyword evidence="9" id="KW-0489">Methyltransferase</keyword>
<evidence type="ECO:0000256" key="4">
    <source>
        <dbReference type="ARBA" id="ARBA00022519"/>
    </source>
</evidence>
<feature type="domain" description="Prepilin peptidase A24 N-terminal" evidence="12">
    <location>
        <begin position="11"/>
        <end position="89"/>
    </location>
</feature>
<accession>A0A0D6MMK1</accession>
<dbReference type="PANTHER" id="PTHR30487">
    <property type="entry name" value="TYPE 4 PREPILIN-LIKE PROTEINS LEADER PEPTIDE-PROCESSING ENZYME"/>
    <property type="match status" value="1"/>
</dbReference>
<dbReference type="PANTHER" id="PTHR30487:SF0">
    <property type="entry name" value="PREPILIN LEADER PEPTIDASE_N-METHYLTRANSFERASE-RELATED"/>
    <property type="match status" value="1"/>
</dbReference>
<evidence type="ECO:0000256" key="9">
    <source>
        <dbReference type="RuleBase" id="RU003794"/>
    </source>
</evidence>
<dbReference type="InterPro" id="IPR010627">
    <property type="entry name" value="Prepilin_pept_A24_N"/>
</dbReference>
<dbReference type="InterPro" id="IPR000045">
    <property type="entry name" value="Prepilin_IV_endopep_pep"/>
</dbReference>
<keyword evidence="14" id="KW-1185">Reference proteome</keyword>
<proteinExistence type="inferred from homology"/>
<keyword evidence="3" id="KW-1003">Cell membrane</keyword>
<evidence type="ECO:0000256" key="2">
    <source>
        <dbReference type="ARBA" id="ARBA00005801"/>
    </source>
</evidence>
<keyword evidence="9" id="KW-0378">Hydrolase</keyword>
<keyword evidence="9" id="KW-0808">Transferase</keyword>
<dbReference type="Pfam" id="PF01478">
    <property type="entry name" value="Peptidase_A24"/>
    <property type="match status" value="1"/>
</dbReference>
<dbReference type="GO" id="GO:0005886">
    <property type="term" value="C:plasma membrane"/>
    <property type="evidence" value="ECO:0007669"/>
    <property type="project" value="UniProtKB-SubCell"/>
</dbReference>
<dbReference type="GO" id="GO:0004190">
    <property type="term" value="F:aspartic-type endopeptidase activity"/>
    <property type="evidence" value="ECO:0007669"/>
    <property type="project" value="UniProtKB-EC"/>
</dbReference>
<reference evidence="13 14" key="1">
    <citation type="submission" date="2012-10" db="EMBL/GenBank/DDBJ databases">
        <title>Genome sequencing of Tanticharoenia sakaeratensis NBRC 103193.</title>
        <authorList>
            <person name="Azuma Y."/>
            <person name="Hadano H."/>
            <person name="Hirakawa H."/>
            <person name="Matsushita K."/>
        </authorList>
    </citation>
    <scope>NUCLEOTIDE SEQUENCE [LARGE SCALE GENOMIC DNA]</scope>
    <source>
        <strain evidence="13 14">NBRC 103193</strain>
    </source>
</reference>
<feature type="transmembrane region" description="Helical" evidence="10">
    <location>
        <begin position="152"/>
        <end position="170"/>
    </location>
</feature>
<evidence type="ECO:0000256" key="6">
    <source>
        <dbReference type="ARBA" id="ARBA00022989"/>
    </source>
</evidence>
<comment type="subcellular location">
    <subcellularLocation>
        <location evidence="1">Cell inner membrane</location>
        <topology evidence="1">Multi-pass membrane protein</topology>
    </subcellularLocation>
    <subcellularLocation>
        <location evidence="9">Cell membrane</location>
        <topology evidence="9">Multi-pass membrane protein</topology>
    </subcellularLocation>
</comment>
<dbReference type="GO" id="GO:0008168">
    <property type="term" value="F:methyltransferase activity"/>
    <property type="evidence" value="ECO:0007669"/>
    <property type="project" value="UniProtKB-KW"/>
</dbReference>
<evidence type="ECO:0000313" key="14">
    <source>
        <dbReference type="Proteomes" id="UP000032679"/>
    </source>
</evidence>
<keyword evidence="9" id="KW-0511">Multifunctional enzyme</keyword>
<dbReference type="Proteomes" id="UP000032679">
    <property type="component" value="Unassembled WGS sequence"/>
</dbReference>
<keyword evidence="6 10" id="KW-1133">Transmembrane helix</keyword>
<evidence type="ECO:0000256" key="3">
    <source>
        <dbReference type="ARBA" id="ARBA00022475"/>
    </source>
</evidence>
<feature type="transmembrane region" description="Helical" evidence="10">
    <location>
        <begin position="230"/>
        <end position="247"/>
    </location>
</feature>
<dbReference type="Pfam" id="PF06750">
    <property type="entry name" value="A24_N_bact"/>
    <property type="match status" value="1"/>
</dbReference>